<protein>
    <submittedName>
        <fullName evidence="1">Uncharacterized protein</fullName>
    </submittedName>
</protein>
<sequence>MIILNSYNSNININLIKAINNYKNYSYFYKNQNKLILYKGNFTTLPSLLKKVITKFNFKILLVDKTISITKNIRLKE</sequence>
<dbReference type="AlphaFoldDB" id="A0A4R8T0X6"/>
<evidence type="ECO:0000313" key="1">
    <source>
        <dbReference type="EMBL" id="TEA09966.1"/>
    </source>
</evidence>
<dbReference type="EMBL" id="QAPF01000776">
    <property type="protein sequence ID" value="TEA09966.1"/>
    <property type="molecule type" value="Genomic_DNA"/>
</dbReference>
<evidence type="ECO:0000313" key="2">
    <source>
        <dbReference type="Proteomes" id="UP000295604"/>
    </source>
</evidence>
<keyword evidence="2" id="KW-1185">Reference proteome</keyword>
<dbReference type="Proteomes" id="UP000295604">
    <property type="component" value="Unassembled WGS sequence"/>
</dbReference>
<name>A0A4R8T0X6_9PEZI</name>
<reference evidence="1 2" key="1">
    <citation type="submission" date="2018-11" db="EMBL/GenBank/DDBJ databases">
        <title>Genome sequence and assembly of Colletotrichum sidae.</title>
        <authorList>
            <person name="Gan P."/>
            <person name="Shirasu K."/>
        </authorList>
    </citation>
    <scope>NUCLEOTIDE SEQUENCE [LARGE SCALE GENOMIC DNA]</scope>
    <source>
        <strain evidence="1 2">CBS 518.97</strain>
    </source>
</reference>
<gene>
    <name evidence="1" type="ORF">C8034_v011247</name>
</gene>
<comment type="caution">
    <text evidence="1">The sequence shown here is derived from an EMBL/GenBank/DDBJ whole genome shotgun (WGS) entry which is preliminary data.</text>
</comment>
<organism evidence="1 2">
    <name type="scientific">Colletotrichum sidae</name>
    <dbReference type="NCBI Taxonomy" id="1347389"/>
    <lineage>
        <taxon>Eukaryota</taxon>
        <taxon>Fungi</taxon>
        <taxon>Dikarya</taxon>
        <taxon>Ascomycota</taxon>
        <taxon>Pezizomycotina</taxon>
        <taxon>Sordariomycetes</taxon>
        <taxon>Hypocreomycetidae</taxon>
        <taxon>Glomerellales</taxon>
        <taxon>Glomerellaceae</taxon>
        <taxon>Colletotrichum</taxon>
        <taxon>Colletotrichum orbiculare species complex</taxon>
    </lineage>
</organism>
<accession>A0A4R8T0X6</accession>
<proteinExistence type="predicted"/>